<organism evidence="1 2">
    <name type="scientific">Racocetra persica</name>
    <dbReference type="NCBI Taxonomy" id="160502"/>
    <lineage>
        <taxon>Eukaryota</taxon>
        <taxon>Fungi</taxon>
        <taxon>Fungi incertae sedis</taxon>
        <taxon>Mucoromycota</taxon>
        <taxon>Glomeromycotina</taxon>
        <taxon>Glomeromycetes</taxon>
        <taxon>Diversisporales</taxon>
        <taxon>Gigasporaceae</taxon>
        <taxon>Racocetra</taxon>
    </lineage>
</organism>
<dbReference type="Proteomes" id="UP000789920">
    <property type="component" value="Unassembled WGS sequence"/>
</dbReference>
<dbReference type="EMBL" id="CAJVQC010029852">
    <property type="protein sequence ID" value="CAG8743836.1"/>
    <property type="molecule type" value="Genomic_DNA"/>
</dbReference>
<accession>A0ACA9QBD6</accession>
<feature type="non-terminal residue" evidence="1">
    <location>
        <position position="1"/>
    </location>
</feature>
<sequence length="90" mass="9964">PRLYNVTNQFDENLTTFVDQTKAGATGGTQGILQTYFIHGNDISPINTMWYQYADIKIIDELTSNTTSKTSRAVSINAPHVGVLFLQPIS</sequence>
<protein>
    <submittedName>
        <fullName evidence="1">2912_t:CDS:1</fullName>
    </submittedName>
</protein>
<evidence type="ECO:0000313" key="1">
    <source>
        <dbReference type="EMBL" id="CAG8743836.1"/>
    </source>
</evidence>
<proteinExistence type="predicted"/>
<gene>
    <name evidence="1" type="ORF">RPERSI_LOCUS13435</name>
</gene>
<keyword evidence="2" id="KW-1185">Reference proteome</keyword>
<evidence type="ECO:0000313" key="2">
    <source>
        <dbReference type="Proteomes" id="UP000789920"/>
    </source>
</evidence>
<comment type="caution">
    <text evidence="1">The sequence shown here is derived from an EMBL/GenBank/DDBJ whole genome shotgun (WGS) entry which is preliminary data.</text>
</comment>
<name>A0ACA9QBD6_9GLOM</name>
<reference evidence="1" key="1">
    <citation type="submission" date="2021-06" db="EMBL/GenBank/DDBJ databases">
        <authorList>
            <person name="Kallberg Y."/>
            <person name="Tangrot J."/>
            <person name="Rosling A."/>
        </authorList>
    </citation>
    <scope>NUCLEOTIDE SEQUENCE</scope>
    <source>
        <strain evidence="1">MA461A</strain>
    </source>
</reference>
<feature type="non-terminal residue" evidence="1">
    <location>
        <position position="90"/>
    </location>
</feature>